<dbReference type="Gene3D" id="3.30.479.30">
    <property type="entry name" value="Band 7 domain"/>
    <property type="match status" value="1"/>
</dbReference>
<evidence type="ECO:0000313" key="8">
    <source>
        <dbReference type="Proteomes" id="UP000256856"/>
    </source>
</evidence>
<comment type="similarity">
    <text evidence="2">Belongs to the band 7/mec-2 family. HflC subfamily.</text>
</comment>
<comment type="subcellular location">
    <subcellularLocation>
        <location evidence="1">Membrane</location>
        <topology evidence="1">Single-pass membrane protein</topology>
    </subcellularLocation>
</comment>
<evidence type="ECO:0000256" key="4">
    <source>
        <dbReference type="ARBA" id="ARBA00022989"/>
    </source>
</evidence>
<sequence length="315" mass="37796">MKKKIIFSLISLIILITIYLSIFVIKEEEQGIKLNYNKIINKEEKNTIYNPGIYFKIPFIEYVKKNNTLIQITNGNINNINNDKNKYDISINFYIKWKIINPYNYYKNTKKNEKQILDLIKFKLKKNILNKINKIKFKKNNNKKNKLYCIKIIKQIEIIKKINSKTPKSEIDIFNKKNIKHYKNLGIKIINVKINKIEFTKKIYNLIYKNMEINQKKLIKNENISGKIKAIKIKSYENNQTIKKLYEAKKKAILIKNEGEIQANKIIIKNIKKDPEFYYFIRSLKAYKNILNKNKTNIIILDINTDFLKYMKKKY</sequence>
<feature type="domain" description="Band 7" evidence="6">
    <location>
        <begin position="20"/>
        <end position="211"/>
    </location>
</feature>
<dbReference type="InterPro" id="IPR010200">
    <property type="entry name" value="HflC"/>
</dbReference>
<name>A0A346DZT2_9ENTR</name>
<keyword evidence="4 5" id="KW-1133">Transmembrane helix</keyword>
<feature type="transmembrane region" description="Helical" evidence="5">
    <location>
        <begin position="6"/>
        <end position="25"/>
    </location>
</feature>
<dbReference type="InterPro" id="IPR001107">
    <property type="entry name" value="Band_7"/>
</dbReference>
<dbReference type="AlphaFoldDB" id="A0A346DZT2"/>
<dbReference type="NCBIfam" id="TIGR01932">
    <property type="entry name" value="hflC"/>
    <property type="match status" value="1"/>
</dbReference>
<evidence type="ECO:0000256" key="1">
    <source>
        <dbReference type="ARBA" id="ARBA00004167"/>
    </source>
</evidence>
<evidence type="ECO:0000259" key="6">
    <source>
        <dbReference type="SMART" id="SM00244"/>
    </source>
</evidence>
<dbReference type="EMBL" id="CP028374">
    <property type="protein sequence ID" value="AXN02237.1"/>
    <property type="molecule type" value="Genomic_DNA"/>
</dbReference>
<keyword evidence="3 5" id="KW-0812">Transmembrane</keyword>
<evidence type="ECO:0000313" key="7">
    <source>
        <dbReference type="EMBL" id="AXN02237.1"/>
    </source>
</evidence>
<evidence type="ECO:0000256" key="3">
    <source>
        <dbReference type="ARBA" id="ARBA00022692"/>
    </source>
</evidence>
<dbReference type="KEGG" id="ppet:C9I82_271"/>
<accession>A0A346DZT2</accession>
<dbReference type="PANTHER" id="PTHR42911">
    <property type="entry name" value="MODULATOR OF FTSH PROTEASE HFLC"/>
    <property type="match status" value="1"/>
</dbReference>
<keyword evidence="8" id="KW-1185">Reference proteome</keyword>
<dbReference type="PANTHER" id="PTHR42911:SF2">
    <property type="entry name" value="PROHIBITIN FAMILY PROTEIN"/>
    <property type="match status" value="1"/>
</dbReference>
<evidence type="ECO:0000256" key="2">
    <source>
        <dbReference type="ARBA" id="ARBA00007862"/>
    </source>
</evidence>
<dbReference type="Pfam" id="PF01145">
    <property type="entry name" value="Band_7"/>
    <property type="match status" value="1"/>
</dbReference>
<dbReference type="GO" id="GO:0016020">
    <property type="term" value="C:membrane"/>
    <property type="evidence" value="ECO:0007669"/>
    <property type="project" value="UniProtKB-SubCell"/>
</dbReference>
<proteinExistence type="inferred from homology"/>
<dbReference type="InterPro" id="IPR036013">
    <property type="entry name" value="Band_7/SPFH_dom_sf"/>
</dbReference>
<gene>
    <name evidence="7" type="ORF">C9I82_271</name>
</gene>
<dbReference type="Proteomes" id="UP000256856">
    <property type="component" value="Chromosome"/>
</dbReference>
<protein>
    <submittedName>
        <fullName evidence="7">HflC protein</fullName>
    </submittedName>
</protein>
<dbReference type="RefSeq" id="WP_115956068.1">
    <property type="nucleotide sequence ID" value="NZ_CP028374.1"/>
</dbReference>
<dbReference type="SMART" id="SM00244">
    <property type="entry name" value="PHB"/>
    <property type="match status" value="1"/>
</dbReference>
<keyword evidence="5" id="KW-0472">Membrane</keyword>
<reference evidence="7 8" key="1">
    <citation type="submission" date="2018-03" db="EMBL/GenBank/DDBJ databases">
        <title>A parallel universe: an anciently diverged bacterial symbiosis in a Hawaiian planthopper (Hemiptera: Cixiidae) reveals rearranged nutritional responsibilities.</title>
        <authorList>
            <person name="Bennett G."/>
            <person name="Mao M."/>
        </authorList>
    </citation>
    <scope>NUCLEOTIDE SEQUENCE [LARGE SCALE GENOMIC DNA]</scope>
    <source>
        <strain evidence="7 8">OLIH</strain>
    </source>
</reference>
<organism evidence="7 8">
    <name type="scientific">Candidatus Purcelliella pentastirinorum</name>
    <dbReference type="NCBI Taxonomy" id="472834"/>
    <lineage>
        <taxon>Bacteria</taxon>
        <taxon>Pseudomonadati</taxon>
        <taxon>Pseudomonadota</taxon>
        <taxon>Gammaproteobacteria</taxon>
        <taxon>Enterobacterales</taxon>
        <taxon>Enterobacteriaceae</taxon>
        <taxon>Candidatus Purcelliella</taxon>
    </lineage>
</organism>
<evidence type="ECO:0000256" key="5">
    <source>
        <dbReference type="SAM" id="Phobius"/>
    </source>
</evidence>